<dbReference type="Proteomes" id="UP000557872">
    <property type="component" value="Unassembled WGS sequence"/>
</dbReference>
<keyword evidence="2" id="KW-1185">Reference proteome</keyword>
<dbReference type="EMBL" id="JACBAZ010000003">
    <property type="protein sequence ID" value="NWK55663.1"/>
    <property type="molecule type" value="Genomic_DNA"/>
</dbReference>
<comment type="caution">
    <text evidence="1">The sequence shown here is derived from an EMBL/GenBank/DDBJ whole genome shotgun (WGS) entry which is preliminary data.</text>
</comment>
<evidence type="ECO:0000313" key="2">
    <source>
        <dbReference type="Proteomes" id="UP000557872"/>
    </source>
</evidence>
<proteinExistence type="predicted"/>
<evidence type="ECO:0000313" key="1">
    <source>
        <dbReference type="EMBL" id="NWK55663.1"/>
    </source>
</evidence>
<gene>
    <name evidence="1" type="ORF">HW115_08570</name>
</gene>
<protein>
    <submittedName>
        <fullName evidence="1">Uncharacterized protein</fullName>
    </submittedName>
</protein>
<dbReference type="RefSeq" id="WP_178932210.1">
    <property type="nucleotide sequence ID" value="NZ_JACBAZ010000003.1"/>
</dbReference>
<reference evidence="1 2" key="1">
    <citation type="submission" date="2020-07" db="EMBL/GenBank/DDBJ databases">
        <title>Roseicoccus Jingziensis gen. nov., sp. nov., isolated from coastal seawater.</title>
        <authorList>
            <person name="Feng X."/>
        </authorList>
    </citation>
    <scope>NUCLEOTIDE SEQUENCE [LARGE SCALE GENOMIC DNA]</scope>
    <source>
        <strain evidence="1 2">N1E253</strain>
    </source>
</reference>
<sequence length="105" mass="12597">MWIYTRNEFVSAVQHRDRPDHLMIRYRNIEQAKACSLPADISITPDADYIARKVISKDDFKQWMLKQIDLLDYDNYKRATHATSMHQAPLMDVWSSMYQWQESEQ</sequence>
<name>A0A851GDN6_9BACT</name>
<accession>A0A851GDN6</accession>
<dbReference type="AlphaFoldDB" id="A0A851GDN6"/>
<organism evidence="1 2">
    <name type="scientific">Oceaniferula marina</name>
    <dbReference type="NCBI Taxonomy" id="2748318"/>
    <lineage>
        <taxon>Bacteria</taxon>
        <taxon>Pseudomonadati</taxon>
        <taxon>Verrucomicrobiota</taxon>
        <taxon>Verrucomicrobiia</taxon>
        <taxon>Verrucomicrobiales</taxon>
        <taxon>Verrucomicrobiaceae</taxon>
        <taxon>Oceaniferula</taxon>
    </lineage>
</organism>